<dbReference type="Proteomes" id="UP000289152">
    <property type="component" value="Unassembled WGS sequence"/>
</dbReference>
<organism evidence="3 4">
    <name type="scientific">Tremella mesenterica</name>
    <name type="common">Jelly fungus</name>
    <dbReference type="NCBI Taxonomy" id="5217"/>
    <lineage>
        <taxon>Eukaryota</taxon>
        <taxon>Fungi</taxon>
        <taxon>Dikarya</taxon>
        <taxon>Basidiomycota</taxon>
        <taxon>Agaricomycotina</taxon>
        <taxon>Tremellomycetes</taxon>
        <taxon>Tremellales</taxon>
        <taxon>Tremellaceae</taxon>
        <taxon>Tremella</taxon>
    </lineage>
</organism>
<dbReference type="VEuPathDB" id="FungiDB:TREMEDRAFT_61333"/>
<evidence type="ECO:0000313" key="4">
    <source>
        <dbReference type="Proteomes" id="UP000289152"/>
    </source>
</evidence>
<dbReference type="InParanoid" id="A0A4Q1BS72"/>
<gene>
    <name evidence="3" type="ORF">M231_01924</name>
</gene>
<protein>
    <recommendedName>
        <fullName evidence="2">BZIP domain-containing protein</fullName>
    </recommendedName>
</protein>
<dbReference type="Gene3D" id="1.20.5.170">
    <property type="match status" value="1"/>
</dbReference>
<feature type="domain" description="BZIP" evidence="2">
    <location>
        <begin position="202"/>
        <end position="216"/>
    </location>
</feature>
<dbReference type="EMBL" id="SDIL01000014">
    <property type="protein sequence ID" value="RXK40865.1"/>
    <property type="molecule type" value="Genomic_DNA"/>
</dbReference>
<dbReference type="InterPro" id="IPR046347">
    <property type="entry name" value="bZIP_sf"/>
</dbReference>
<comment type="caution">
    <text evidence="3">The sequence shown here is derived from an EMBL/GenBank/DDBJ whole genome shotgun (WGS) entry which is preliminary data.</text>
</comment>
<feature type="compositionally biased region" description="Basic and acidic residues" evidence="1">
    <location>
        <begin position="141"/>
        <end position="155"/>
    </location>
</feature>
<proteinExistence type="predicted"/>
<dbReference type="InterPro" id="IPR004827">
    <property type="entry name" value="bZIP"/>
</dbReference>
<feature type="region of interest" description="Disordered" evidence="1">
    <location>
        <begin position="128"/>
        <end position="220"/>
    </location>
</feature>
<dbReference type="PROSITE" id="PS00036">
    <property type="entry name" value="BZIP_BASIC"/>
    <property type="match status" value="1"/>
</dbReference>
<dbReference type="STRING" id="5217.A0A4Q1BS72"/>
<dbReference type="SUPFAM" id="SSF57959">
    <property type="entry name" value="Leucine zipper domain"/>
    <property type="match status" value="1"/>
</dbReference>
<name>A0A4Q1BS72_TREME</name>
<dbReference type="OrthoDB" id="2576231at2759"/>
<dbReference type="GO" id="GO:0003700">
    <property type="term" value="F:DNA-binding transcription factor activity"/>
    <property type="evidence" value="ECO:0007669"/>
    <property type="project" value="InterPro"/>
</dbReference>
<feature type="compositionally biased region" description="Low complexity" evidence="1">
    <location>
        <begin position="1"/>
        <end position="15"/>
    </location>
</feature>
<evidence type="ECO:0000259" key="2">
    <source>
        <dbReference type="PROSITE" id="PS00036"/>
    </source>
</evidence>
<dbReference type="AlphaFoldDB" id="A0A4Q1BS72"/>
<evidence type="ECO:0000313" key="3">
    <source>
        <dbReference type="EMBL" id="RXK40865.1"/>
    </source>
</evidence>
<accession>A0A4Q1BS72</accession>
<feature type="region of interest" description="Disordered" evidence="1">
    <location>
        <begin position="1"/>
        <end position="34"/>
    </location>
</feature>
<reference evidence="3 4" key="1">
    <citation type="submission" date="2016-06" db="EMBL/GenBank/DDBJ databases">
        <title>Evolution of pathogenesis and genome organization in the Tremellales.</title>
        <authorList>
            <person name="Cuomo C."/>
            <person name="Litvintseva A."/>
            <person name="Heitman J."/>
            <person name="Chen Y."/>
            <person name="Sun S."/>
            <person name="Springer D."/>
            <person name="Dromer F."/>
            <person name="Young S."/>
            <person name="Zeng Q."/>
            <person name="Chapman S."/>
            <person name="Gujja S."/>
            <person name="Saif S."/>
            <person name="Birren B."/>
        </authorList>
    </citation>
    <scope>NUCLEOTIDE SEQUENCE [LARGE SCALE GENOMIC DNA]</scope>
    <source>
        <strain evidence="3 4">ATCC 28783</strain>
    </source>
</reference>
<sequence>MASPPASLASLLAIPDQNGTNGSVQDVDPHAEEGTENAILNYLSETYANSHEDIPPAPSFRLSAHTQNILDAHITHPPRPVRETSPLNPTFTIPPEIAELASRATPVINVEEPTQEISVQTQWSDVAERGEMGGKRKKQPHERAGWKEMDESDGYHRKRTRRKKEEEGIFVTEGSQEEGILAIGPGTGDEAEGSKSNSKLTRAEQNRRAQQAFRRRREEHVKSLEAEIKSLQTSQARMDETQSKLKEVALSYESAMVERAALRRALSTLSQRTRTSFLTPSGELSLNPLTEIRRGEDSPRAQEEAFGLLERQCREVVKARRIGRVEDEEHV</sequence>
<evidence type="ECO:0000256" key="1">
    <source>
        <dbReference type="SAM" id="MobiDB-lite"/>
    </source>
</evidence>
<keyword evidence="4" id="KW-1185">Reference proteome</keyword>